<dbReference type="PANTHER" id="PTHR23198">
    <property type="entry name" value="NUCLEOPORIN"/>
    <property type="match status" value="1"/>
</dbReference>
<name>A0A8H6YH91_9AGAR</name>
<keyword evidence="1" id="KW-0175">Coiled coil</keyword>
<dbReference type="GO" id="GO:0044614">
    <property type="term" value="C:nuclear pore cytoplasmic filaments"/>
    <property type="evidence" value="ECO:0007669"/>
    <property type="project" value="TreeGrafter"/>
</dbReference>
<comment type="caution">
    <text evidence="2">The sequence shown here is derived from an EMBL/GenBank/DDBJ whole genome shotgun (WGS) entry which is preliminary data.</text>
</comment>
<evidence type="ECO:0000313" key="3">
    <source>
        <dbReference type="Proteomes" id="UP000620124"/>
    </source>
</evidence>
<dbReference type="GO" id="GO:0006405">
    <property type="term" value="P:RNA export from nucleus"/>
    <property type="evidence" value="ECO:0007669"/>
    <property type="project" value="TreeGrafter"/>
</dbReference>
<dbReference type="GO" id="GO:0034398">
    <property type="term" value="P:telomere tethering at nuclear periphery"/>
    <property type="evidence" value="ECO:0007669"/>
    <property type="project" value="TreeGrafter"/>
</dbReference>
<dbReference type="GO" id="GO:0003723">
    <property type="term" value="F:RNA binding"/>
    <property type="evidence" value="ECO:0007669"/>
    <property type="project" value="TreeGrafter"/>
</dbReference>
<dbReference type="Proteomes" id="UP000620124">
    <property type="component" value="Unassembled WGS sequence"/>
</dbReference>
<proteinExistence type="predicted"/>
<dbReference type="GO" id="GO:0000973">
    <property type="term" value="P:post-transcriptional tethering of RNA polymerase II gene DNA at nuclear periphery"/>
    <property type="evidence" value="ECO:0007669"/>
    <property type="project" value="TreeGrafter"/>
</dbReference>
<evidence type="ECO:0000313" key="2">
    <source>
        <dbReference type="EMBL" id="KAF7359723.1"/>
    </source>
</evidence>
<dbReference type="PANTHER" id="PTHR23198:SF6">
    <property type="entry name" value="NUCLEAR PORE COMPLEX PROTEIN NUP98-NUP96"/>
    <property type="match status" value="1"/>
</dbReference>
<gene>
    <name evidence="2" type="ORF">MVEN_00696900</name>
</gene>
<accession>A0A8H6YH91</accession>
<dbReference type="GO" id="GO:0006606">
    <property type="term" value="P:protein import into nucleus"/>
    <property type="evidence" value="ECO:0007669"/>
    <property type="project" value="TreeGrafter"/>
</dbReference>
<reference evidence="2" key="1">
    <citation type="submission" date="2020-05" db="EMBL/GenBank/DDBJ databases">
        <title>Mycena genomes resolve the evolution of fungal bioluminescence.</title>
        <authorList>
            <person name="Tsai I.J."/>
        </authorList>
    </citation>
    <scope>NUCLEOTIDE SEQUENCE</scope>
    <source>
        <strain evidence="2">CCC161011</strain>
    </source>
</reference>
<dbReference type="EMBL" id="JACAZI010000005">
    <property type="protein sequence ID" value="KAF7359723.1"/>
    <property type="molecule type" value="Genomic_DNA"/>
</dbReference>
<keyword evidence="3" id="KW-1185">Reference proteome</keyword>
<dbReference type="GO" id="GO:0008139">
    <property type="term" value="F:nuclear localization sequence binding"/>
    <property type="evidence" value="ECO:0007669"/>
    <property type="project" value="TreeGrafter"/>
</dbReference>
<evidence type="ECO:0000256" key="1">
    <source>
        <dbReference type="SAM" id="Coils"/>
    </source>
</evidence>
<feature type="coiled-coil region" evidence="1">
    <location>
        <begin position="473"/>
        <end position="500"/>
    </location>
</feature>
<organism evidence="2 3">
    <name type="scientific">Mycena venus</name>
    <dbReference type="NCBI Taxonomy" id="2733690"/>
    <lineage>
        <taxon>Eukaryota</taxon>
        <taxon>Fungi</taxon>
        <taxon>Dikarya</taxon>
        <taxon>Basidiomycota</taxon>
        <taxon>Agaricomycotina</taxon>
        <taxon>Agaricomycetes</taxon>
        <taxon>Agaricomycetidae</taxon>
        <taxon>Agaricales</taxon>
        <taxon>Marasmiineae</taxon>
        <taxon>Mycenaceae</taxon>
        <taxon>Mycena</taxon>
    </lineage>
</organism>
<dbReference type="AlphaFoldDB" id="A0A8H6YH91"/>
<dbReference type="InterPro" id="IPR037665">
    <property type="entry name" value="Nucleoporin_S59-like"/>
</dbReference>
<dbReference type="OrthoDB" id="3268824at2759"/>
<dbReference type="Gene3D" id="1.10.10.2360">
    <property type="match status" value="2"/>
</dbReference>
<protein>
    <submittedName>
        <fullName evidence="2">Uncharacterized protein</fullName>
    </submittedName>
</protein>
<dbReference type="GO" id="GO:0017056">
    <property type="term" value="F:structural constituent of nuclear pore"/>
    <property type="evidence" value="ECO:0007669"/>
    <property type="project" value="TreeGrafter"/>
</dbReference>
<sequence>MEELSTRMEETTAKVAALIACMDSFSPSLPPADSHCSSPSQMIFTTSIEDFGPPKRLQSTSTFTPPNPGLHGLASSMSPELLDEFYRLLREVPPVSTGSSYPPYAPYSEQDPAQLNIPNNYQSISCIPAYRGTSFEELRVQDYAQGWNIGFGQSAPVTTGSSYPPYAPYFEYYQSISCTPAYCGTSFEELRVQDYAQGRKIADAFVRTAAFGGVQDPHAEPRISYSSDNSNNEAWIRHRLIDSKEPILFVGESENRSLPVALAIMRESWDGIWASSLHKEETQKLPALLAVAQRQSQMNTGFSDRRKKSSPWKSVQEMRNKLSELTNALDSKSHEEIEARLSLVVDATRLKTSIQRMRNIWFQCPWISPTTTAKLLESFISSAATIQQSGDAIFLGLTTHTKYRDAYDLENLKKVARSLGYEIFVDEWFIRHAIDAGYKHKSVKDIDIHMYLIDHHQTFVLVKREHSEHTSMKEQISSQRKELEAQLDELELHLRDLRTRLSLAGMT</sequence>